<evidence type="ECO:0000313" key="2">
    <source>
        <dbReference type="Proteomes" id="UP000016584"/>
    </source>
</evidence>
<dbReference type="STRING" id="1346330.M472_04335"/>
<organism evidence="1 2">
    <name type="scientific">Sphingobacterium paucimobilis HER1398</name>
    <dbReference type="NCBI Taxonomy" id="1346330"/>
    <lineage>
        <taxon>Bacteria</taxon>
        <taxon>Pseudomonadati</taxon>
        <taxon>Bacteroidota</taxon>
        <taxon>Sphingobacteriia</taxon>
        <taxon>Sphingobacteriales</taxon>
        <taxon>Sphingobacteriaceae</taxon>
        <taxon>Sphingobacterium</taxon>
    </lineage>
</organism>
<keyword evidence="2" id="KW-1185">Reference proteome</keyword>
<gene>
    <name evidence="1" type="ORF">M472_04335</name>
</gene>
<dbReference type="EMBL" id="ATDL01000020">
    <property type="protein sequence ID" value="ERJ57989.1"/>
    <property type="molecule type" value="Genomic_DNA"/>
</dbReference>
<dbReference type="Proteomes" id="UP000016584">
    <property type="component" value="Unassembled WGS sequence"/>
</dbReference>
<protein>
    <submittedName>
        <fullName evidence="1">Uncharacterized protein</fullName>
    </submittedName>
</protein>
<dbReference type="OrthoDB" id="709592at2"/>
<name>U2IZ67_9SPHI</name>
<dbReference type="AlphaFoldDB" id="U2IZ67"/>
<dbReference type="PATRIC" id="fig|1346330.5.peg.3628"/>
<accession>U2IZ67</accession>
<comment type="caution">
    <text evidence="1">The sequence shown here is derived from an EMBL/GenBank/DDBJ whole genome shotgun (WGS) entry which is preliminary data.</text>
</comment>
<dbReference type="RefSeq" id="WP_021071759.1">
    <property type="nucleotide sequence ID" value="NZ_ATDL01000020.1"/>
</dbReference>
<evidence type="ECO:0000313" key="1">
    <source>
        <dbReference type="EMBL" id="ERJ57989.1"/>
    </source>
</evidence>
<reference evidence="1 2" key="1">
    <citation type="journal article" date="2013" name="Genome Announc.">
        <title>The Draft Genome Sequence of Sphingomonas paucimobilis Strain HER1398 (Proteobacteria), Host to the Giant PAU Phage, Indicates That It Is a Member of the Genus Sphingobacterium (Bacteroidetes).</title>
        <authorList>
            <person name="White R.A.III."/>
            <person name="Suttle C.A."/>
        </authorList>
    </citation>
    <scope>NUCLEOTIDE SEQUENCE [LARGE SCALE GENOMIC DNA]</scope>
    <source>
        <strain evidence="1 2">HER1398</strain>
    </source>
</reference>
<proteinExistence type="predicted"/>
<sequence length="189" mass="21470">MNNRKSIVILISLLAIAGIGIALWADSVLSEIEDDKEQTLNLSKRILDCFPDHVSLYKYPVEYSNVAWNKNYLVIENGGYDELGITYKAKWNEKLGTTQNYPGEYIKGVIVIAKDMSERGEYLNKVGQKERIYQRNYIISYFDLDKKIVLGRDTLYGEEPSSSKRAKASSTADFPNDQAVIDVISSRLQ</sequence>